<dbReference type="SUPFAM" id="SSF143631">
    <property type="entry name" value="ApbE-like"/>
    <property type="match status" value="1"/>
</dbReference>
<dbReference type="GO" id="GO:0005886">
    <property type="term" value="C:plasma membrane"/>
    <property type="evidence" value="ECO:0007669"/>
    <property type="project" value="UniProtKB-SubCell"/>
</dbReference>
<dbReference type="InterPro" id="IPR024932">
    <property type="entry name" value="ApbE"/>
</dbReference>
<proteinExistence type="inferred from homology"/>
<dbReference type="PANTHER" id="PTHR30040:SF2">
    <property type="entry name" value="FAD:PROTEIN FMN TRANSFERASE"/>
    <property type="match status" value="1"/>
</dbReference>
<dbReference type="GO" id="GO:0046872">
    <property type="term" value="F:metal ion binding"/>
    <property type="evidence" value="ECO:0007669"/>
    <property type="project" value="UniProtKB-UniRule"/>
</dbReference>
<name>A0A2T6C5F0_9FLAO</name>
<evidence type="ECO:0000256" key="12">
    <source>
        <dbReference type="RuleBase" id="RU363002"/>
    </source>
</evidence>
<keyword evidence="12" id="KW-1003">Cell membrane</keyword>
<dbReference type="Pfam" id="PF02424">
    <property type="entry name" value="ApbE"/>
    <property type="match status" value="1"/>
</dbReference>
<keyword evidence="7 10" id="KW-0460">Magnesium</keyword>
<organism evidence="13 14">
    <name type="scientific">Kordia periserrulae</name>
    <dbReference type="NCBI Taxonomy" id="701523"/>
    <lineage>
        <taxon>Bacteria</taxon>
        <taxon>Pseudomonadati</taxon>
        <taxon>Bacteroidota</taxon>
        <taxon>Flavobacteriia</taxon>
        <taxon>Flavobacteriales</taxon>
        <taxon>Flavobacteriaceae</taxon>
        <taxon>Kordia</taxon>
    </lineage>
</organism>
<dbReference type="GO" id="GO:0016740">
    <property type="term" value="F:transferase activity"/>
    <property type="evidence" value="ECO:0007669"/>
    <property type="project" value="UniProtKB-UniRule"/>
</dbReference>
<comment type="subcellular location">
    <subcellularLocation>
        <location evidence="12">Cell inner membrane</location>
        <topology evidence="12">Lipid-anchor</topology>
        <orientation evidence="12">Periplasmic side</orientation>
    </subcellularLocation>
</comment>
<comment type="caution">
    <text evidence="13">The sequence shown here is derived from an EMBL/GenBank/DDBJ whole genome shotgun (WGS) entry which is preliminary data.</text>
</comment>
<keyword evidence="3 10" id="KW-0285">Flavoprotein</keyword>
<evidence type="ECO:0000256" key="8">
    <source>
        <dbReference type="ARBA" id="ARBA00031306"/>
    </source>
</evidence>
<evidence type="ECO:0000256" key="7">
    <source>
        <dbReference type="ARBA" id="ARBA00022842"/>
    </source>
</evidence>
<evidence type="ECO:0000256" key="4">
    <source>
        <dbReference type="ARBA" id="ARBA00022679"/>
    </source>
</evidence>
<evidence type="ECO:0000256" key="11">
    <source>
        <dbReference type="PIRSR" id="PIRSR006268-2"/>
    </source>
</evidence>
<dbReference type="PROSITE" id="PS51257">
    <property type="entry name" value="PROKAR_LIPOPROTEIN"/>
    <property type="match status" value="1"/>
</dbReference>
<evidence type="ECO:0000256" key="3">
    <source>
        <dbReference type="ARBA" id="ARBA00022630"/>
    </source>
</evidence>
<evidence type="ECO:0000256" key="5">
    <source>
        <dbReference type="ARBA" id="ARBA00022723"/>
    </source>
</evidence>
<dbReference type="EMBL" id="QBKT01000001">
    <property type="protein sequence ID" value="PTX63540.1"/>
    <property type="molecule type" value="Genomic_DNA"/>
</dbReference>
<keyword evidence="12 13" id="KW-0449">Lipoprotein</keyword>
<keyword evidence="5 10" id="KW-0479">Metal-binding</keyword>
<gene>
    <name evidence="13" type="ORF">C8N46_101141</name>
</gene>
<keyword evidence="4 10" id="KW-0808">Transferase</keyword>
<evidence type="ECO:0000313" key="13">
    <source>
        <dbReference type="EMBL" id="PTX63540.1"/>
    </source>
</evidence>
<dbReference type="EC" id="2.7.1.180" evidence="1 10"/>
<evidence type="ECO:0000313" key="14">
    <source>
        <dbReference type="Proteomes" id="UP000244090"/>
    </source>
</evidence>
<dbReference type="AlphaFoldDB" id="A0A2T6C5F0"/>
<comment type="function">
    <text evidence="12">Flavin transferase that catalyzes the transfer of the FMN moiety of FAD and its covalent binding to the hydroxyl group of a threonine residue in a target flavoprotein.</text>
</comment>
<keyword evidence="12" id="KW-0997">Cell inner membrane</keyword>
<evidence type="ECO:0000256" key="10">
    <source>
        <dbReference type="PIRNR" id="PIRNR006268"/>
    </source>
</evidence>
<sequence>MKAITFPLYICIAFLLTSCIEKPKEVLMHKNQGFALGTTYNIQYEIQKEGEDYQDAIENIFHVVNKSMSAYIPTSDISRINRNEKDVVIDEYFREVYNFSREVYEKTDGFFDPTVGALVNAWGFGPEKPINNLAKQQVDSIMAFTGFDKVRISEEGKVYKEHPSLTFDFNSLGKGYAIDLIGKMFDEKGIKNYIIEVGGEILTKGKNTKKVKKWTVAIDSPVQESSERQYIEYITLENKAMATSGNYRKYRVDPETGDHYVHILNAKTGYPMKNNVLSVSVIADNCMKADAYATAFMVMPYDKTKKLLSELNDVDAYIVSRDEYGNIQKYTTNGFQNLIITDF</sequence>
<dbReference type="PANTHER" id="PTHR30040">
    <property type="entry name" value="THIAMINE BIOSYNTHESIS LIPOPROTEIN APBE"/>
    <property type="match status" value="1"/>
</dbReference>
<keyword evidence="14" id="KW-1185">Reference proteome</keyword>
<protein>
    <recommendedName>
        <fullName evidence="2 10">FAD:protein FMN transferase</fullName>
        <ecNumber evidence="1 10">2.7.1.180</ecNumber>
    </recommendedName>
    <alternativeName>
        <fullName evidence="8 10">Flavin transferase</fullName>
    </alternativeName>
</protein>
<dbReference type="Proteomes" id="UP000244090">
    <property type="component" value="Unassembled WGS sequence"/>
</dbReference>
<evidence type="ECO:0000256" key="9">
    <source>
        <dbReference type="ARBA" id="ARBA00048540"/>
    </source>
</evidence>
<evidence type="ECO:0000256" key="2">
    <source>
        <dbReference type="ARBA" id="ARBA00016337"/>
    </source>
</evidence>
<evidence type="ECO:0000256" key="6">
    <source>
        <dbReference type="ARBA" id="ARBA00022827"/>
    </source>
</evidence>
<dbReference type="PIRSF" id="PIRSF006268">
    <property type="entry name" value="ApbE"/>
    <property type="match status" value="1"/>
</dbReference>
<comment type="cofactor">
    <cofactor evidence="11">
        <name>Mg(2+)</name>
        <dbReference type="ChEBI" id="CHEBI:18420"/>
    </cofactor>
    <cofactor evidence="11">
        <name>Mn(2+)</name>
        <dbReference type="ChEBI" id="CHEBI:29035"/>
    </cofactor>
    <text evidence="11">Magnesium. Can also use manganese.</text>
</comment>
<dbReference type="Gene3D" id="3.10.520.10">
    <property type="entry name" value="ApbE-like domains"/>
    <property type="match status" value="1"/>
</dbReference>
<comment type="similarity">
    <text evidence="10 12">Belongs to the ApbE family.</text>
</comment>
<feature type="binding site" evidence="11">
    <location>
        <position position="171"/>
    </location>
    <ligand>
        <name>Mg(2+)</name>
        <dbReference type="ChEBI" id="CHEBI:18420"/>
    </ligand>
</feature>
<keyword evidence="6 10" id="KW-0274">FAD</keyword>
<evidence type="ECO:0000256" key="1">
    <source>
        <dbReference type="ARBA" id="ARBA00011955"/>
    </source>
</evidence>
<accession>A0A2T6C5F0</accession>
<comment type="catalytic activity">
    <reaction evidence="9 10 12">
        <text>L-threonyl-[protein] + FAD = FMN-L-threonyl-[protein] + AMP + H(+)</text>
        <dbReference type="Rhea" id="RHEA:36847"/>
        <dbReference type="Rhea" id="RHEA-COMP:11060"/>
        <dbReference type="Rhea" id="RHEA-COMP:11061"/>
        <dbReference type="ChEBI" id="CHEBI:15378"/>
        <dbReference type="ChEBI" id="CHEBI:30013"/>
        <dbReference type="ChEBI" id="CHEBI:57692"/>
        <dbReference type="ChEBI" id="CHEBI:74257"/>
        <dbReference type="ChEBI" id="CHEBI:456215"/>
        <dbReference type="EC" id="2.7.1.180"/>
    </reaction>
</comment>
<feature type="binding site" evidence="11">
    <location>
        <position position="294"/>
    </location>
    <ligand>
        <name>Mg(2+)</name>
        <dbReference type="ChEBI" id="CHEBI:18420"/>
    </ligand>
</feature>
<dbReference type="InterPro" id="IPR003374">
    <property type="entry name" value="ApbE-like_sf"/>
</dbReference>
<reference evidence="13 14" key="1">
    <citation type="submission" date="2018-04" db="EMBL/GenBank/DDBJ databases">
        <title>Genomic Encyclopedia of Archaeal and Bacterial Type Strains, Phase II (KMG-II): from individual species to whole genera.</title>
        <authorList>
            <person name="Goeker M."/>
        </authorList>
    </citation>
    <scope>NUCLEOTIDE SEQUENCE [LARGE SCALE GENOMIC DNA]</scope>
    <source>
        <strain evidence="13 14">DSM 25731</strain>
    </source>
</reference>
<feature type="binding site" evidence="11">
    <location>
        <position position="290"/>
    </location>
    <ligand>
        <name>Mg(2+)</name>
        <dbReference type="ChEBI" id="CHEBI:18420"/>
    </ligand>
</feature>
<keyword evidence="12" id="KW-0472">Membrane</keyword>